<reference evidence="2" key="1">
    <citation type="submission" date="2023-10" db="EMBL/GenBank/DDBJ databases">
        <authorList>
            <person name="Chen Y."/>
            <person name="Shah S."/>
            <person name="Dougan E. K."/>
            <person name="Thang M."/>
            <person name="Chan C."/>
        </authorList>
    </citation>
    <scope>NUCLEOTIDE SEQUENCE [LARGE SCALE GENOMIC DNA]</scope>
</reference>
<feature type="region of interest" description="Disordered" evidence="1">
    <location>
        <begin position="1"/>
        <end position="38"/>
    </location>
</feature>
<feature type="compositionally biased region" description="Basic residues" evidence="1">
    <location>
        <begin position="1191"/>
        <end position="1221"/>
    </location>
</feature>
<proteinExistence type="predicted"/>
<feature type="region of interest" description="Disordered" evidence="1">
    <location>
        <begin position="705"/>
        <end position="754"/>
    </location>
</feature>
<feature type="region of interest" description="Disordered" evidence="1">
    <location>
        <begin position="1140"/>
        <end position="1232"/>
    </location>
</feature>
<comment type="caution">
    <text evidence="2">The sequence shown here is derived from an EMBL/GenBank/DDBJ whole genome shotgun (WGS) entry which is preliminary data.</text>
</comment>
<feature type="compositionally biased region" description="Low complexity" evidence="1">
    <location>
        <begin position="1140"/>
        <end position="1159"/>
    </location>
</feature>
<dbReference type="EMBL" id="CAUYUJ010001299">
    <property type="protein sequence ID" value="CAK0795255.1"/>
    <property type="molecule type" value="Genomic_DNA"/>
</dbReference>
<organism evidence="2 3">
    <name type="scientific">Prorocentrum cordatum</name>
    <dbReference type="NCBI Taxonomy" id="2364126"/>
    <lineage>
        <taxon>Eukaryota</taxon>
        <taxon>Sar</taxon>
        <taxon>Alveolata</taxon>
        <taxon>Dinophyceae</taxon>
        <taxon>Prorocentrales</taxon>
        <taxon>Prorocentraceae</taxon>
        <taxon>Prorocentrum</taxon>
    </lineage>
</organism>
<feature type="compositionally biased region" description="Basic and acidic residues" evidence="1">
    <location>
        <begin position="733"/>
        <end position="743"/>
    </location>
</feature>
<dbReference type="Proteomes" id="UP001189429">
    <property type="component" value="Unassembled WGS sequence"/>
</dbReference>
<name>A0ABN9PQ71_9DINO</name>
<gene>
    <name evidence="2" type="ORF">PCOR1329_LOCUS4973</name>
</gene>
<keyword evidence="3" id="KW-1185">Reference proteome</keyword>
<protein>
    <recommendedName>
        <fullName evidence="4">Copia protein</fullName>
    </recommendedName>
</protein>
<evidence type="ECO:0000256" key="1">
    <source>
        <dbReference type="SAM" id="MobiDB-lite"/>
    </source>
</evidence>
<feature type="non-terminal residue" evidence="2">
    <location>
        <position position="1737"/>
    </location>
</feature>
<feature type="region of interest" description="Disordered" evidence="1">
    <location>
        <begin position="156"/>
        <end position="177"/>
    </location>
</feature>
<evidence type="ECO:0000313" key="3">
    <source>
        <dbReference type="Proteomes" id="UP001189429"/>
    </source>
</evidence>
<feature type="compositionally biased region" description="Low complexity" evidence="1">
    <location>
        <begin position="1222"/>
        <end position="1232"/>
    </location>
</feature>
<sequence>MKVVQEMTKDPVEAPVESTRARGGARSSRRRTMDVMMEDELDEETLRSAHQEELTANCQVQKEMLAAPGQLNQRLERLEAPRAPSSADSFIAELDPRKQRWLAKCIRESNSTEDFEALMAHGGVKLMELACSPASILSTKMAEKFGEEAARRVSSWSGHKLGTAQGNQKARETRDKAEPDHLWISTRRGPLKRWLQQAIREYKGAVQLVYDQVAQGRHAHWEWPIKCERWGHVMIRQMIEDCSMTVVKVAGCQLGVKNEKGEPLLKEWLIATTSPKMAARIATECPGGHRHGELMGGGLTALTGYYTDEFARRAVRAMIEEAAPDHHEFLRTKGHAFAGQLESTSPSEDPGSKEYQKIMQWLTSVHRWSGHSSKASMLNALKRKGAREEANNRRPTHPPVSLEAAPPKWKQIQADRFEWEHPWTKLKAKFSLIIDENCKVRVTKLLCHMSFYEERWLPYFGKPQRVKVDPEGSWMSKQAAQHFDSDSIGYEPIPGQAHWHSSLSEEAIQATRGTMDKLVTENTDTSTEEALARATAAGNSREDARGHSPLQRALGRAPDLDGHFFESDFDELPCVEAQRVDKEYGQNYMGMCAAEQEYLWQVYLRRLSRAENAKNQSLKAVAPGMWVRYFRKEKGEQIRHCIQVVLDLWSGWSGQDASSRWIYARIRAASAREIACAELMAGKGAPWTVNAFMNQAMRQEYLDFSGHDPTEQDEELASWEGVPEPAPPMKKARHEEPPNETKSTRKKAPPPGGVASIAKAARAAQAEDIMIEEAALMAKAPPDARSFWAGDIPGGKPLQQATRHMSTYMAGQFKRGKREISERTLTLEEVKKFSVAKAAEVNNYVISCVLESLPPGVTPPPEDAMRMRWILERKVDETTSEKKPKARIVVLGYMDPECEHRPTTAPTMTRTSRHLVLQAMAWLGFKGYKADVTGAFTQNREIKHDLFVMPVKELAVADQALVSVRFRSRCPGAMAARRAAVDERFAALEARVTSVEGGLQRIKRDLGEVRKSCHVVLEGFDKVESAWAEHAPSQLWRELRLAVPKAVGEDLCEALQVPWPLPQEDSQEFQALGDTGLAISKIVSGLAGADVLAHVFDQSRNTAGGRSRVEGTFRLTLRFGEESLSVQAALAFLDGPLRTAAGLPVRGRPAPPRAEGAPATKRRLTYAEATPEERERKRARQEASGGGPKGRGGKSSKGRGGKNGGKGKGKKGAKGKGKGKAQGKAPAAPAAEPAASAPASSVAPAPAAAPSAVARAKAAADAVAAVHAKAAPAAHGAAAAGSADPPPIGGGGGGGLSAHLTSVVAVAAKTLVGVWPLRVREFAGALDEGEGEELAVALGMPEGVAMRLRKAVYGLVEAAIEWFMTVSEALEEFGWTQMKMDPCARVLHGQSYGQDTRFTKEALGQFTASEVMGELIAAKSDLDIAAIARSHWKAWEADEFMQTGVRIRQLPGMSFKMEQSEHVKTIEKAVVSPERKKNNDAPTTDKEKGQLRAILGATAGTLLDTNRLVDRAREGADLPVAIHGHSSAQVVVPIEWSDSSGANRPDGKSTKGLVTEMAPLRILQGDESDVSMISWKSGKIDRGCRSSAACEARSAVDGEDELFGVKLQWLEILGNQIDWRNPEGALSQLPAALVVDAKGFYDKLQTTVRTFRGKEKRTDLVNFLTKGHEPRQLRIHYKSGHRWKLVHDAKYQSAKRRKAAGILPFESVPPGVLRQEDAGEDATYAAAGAGTSLAGFP</sequence>
<dbReference type="Gene3D" id="3.30.420.10">
    <property type="entry name" value="Ribonuclease H-like superfamily/Ribonuclease H"/>
    <property type="match status" value="1"/>
</dbReference>
<evidence type="ECO:0000313" key="2">
    <source>
        <dbReference type="EMBL" id="CAK0795255.1"/>
    </source>
</evidence>
<dbReference type="InterPro" id="IPR036397">
    <property type="entry name" value="RNaseH_sf"/>
</dbReference>
<feature type="region of interest" description="Disordered" evidence="1">
    <location>
        <begin position="384"/>
        <end position="404"/>
    </location>
</feature>
<feature type="region of interest" description="Disordered" evidence="1">
    <location>
        <begin position="524"/>
        <end position="548"/>
    </location>
</feature>
<accession>A0ABN9PQ71</accession>
<evidence type="ECO:0008006" key="4">
    <source>
        <dbReference type="Google" id="ProtNLM"/>
    </source>
</evidence>